<feature type="transmembrane region" description="Helical" evidence="2">
    <location>
        <begin position="168"/>
        <end position="188"/>
    </location>
</feature>
<name>A0A316UXH2_9BASI</name>
<reference evidence="3 4" key="1">
    <citation type="journal article" date="2018" name="Mol. Biol. Evol.">
        <title>Broad Genomic Sampling Reveals a Smut Pathogenic Ancestry of the Fungal Clade Ustilaginomycotina.</title>
        <authorList>
            <person name="Kijpornyongpan T."/>
            <person name="Mondo S.J."/>
            <person name="Barry K."/>
            <person name="Sandor L."/>
            <person name="Lee J."/>
            <person name="Lipzen A."/>
            <person name="Pangilinan J."/>
            <person name="LaButti K."/>
            <person name="Hainaut M."/>
            <person name="Henrissat B."/>
            <person name="Grigoriev I.V."/>
            <person name="Spatafora J.W."/>
            <person name="Aime M.C."/>
        </authorList>
    </citation>
    <scope>NUCLEOTIDE SEQUENCE [LARGE SCALE GENOMIC DNA]</scope>
    <source>
        <strain evidence="3 4">MCA 5214</strain>
    </source>
</reference>
<feature type="compositionally biased region" description="Basic and acidic residues" evidence="1">
    <location>
        <begin position="490"/>
        <end position="508"/>
    </location>
</feature>
<feature type="region of interest" description="Disordered" evidence="1">
    <location>
        <begin position="258"/>
        <end position="359"/>
    </location>
</feature>
<proteinExistence type="predicted"/>
<gene>
    <name evidence="3" type="ORF">BDZ90DRAFT_257026</name>
</gene>
<dbReference type="GeneID" id="37029730"/>
<feature type="transmembrane region" description="Helical" evidence="2">
    <location>
        <begin position="200"/>
        <end position="223"/>
    </location>
</feature>
<feature type="compositionally biased region" description="Low complexity" evidence="1">
    <location>
        <begin position="434"/>
        <end position="454"/>
    </location>
</feature>
<evidence type="ECO:0000313" key="4">
    <source>
        <dbReference type="Proteomes" id="UP000245884"/>
    </source>
</evidence>
<evidence type="ECO:0000256" key="2">
    <source>
        <dbReference type="SAM" id="Phobius"/>
    </source>
</evidence>
<keyword evidence="4" id="KW-1185">Reference proteome</keyword>
<feature type="compositionally biased region" description="Basic and acidic residues" evidence="1">
    <location>
        <begin position="343"/>
        <end position="359"/>
    </location>
</feature>
<feature type="compositionally biased region" description="Polar residues" evidence="1">
    <location>
        <begin position="458"/>
        <end position="475"/>
    </location>
</feature>
<dbReference type="Proteomes" id="UP000245884">
    <property type="component" value="Unassembled WGS sequence"/>
</dbReference>
<organism evidence="3 4">
    <name type="scientific">Jaminaea rosea</name>
    <dbReference type="NCBI Taxonomy" id="1569628"/>
    <lineage>
        <taxon>Eukaryota</taxon>
        <taxon>Fungi</taxon>
        <taxon>Dikarya</taxon>
        <taxon>Basidiomycota</taxon>
        <taxon>Ustilaginomycotina</taxon>
        <taxon>Exobasidiomycetes</taxon>
        <taxon>Microstromatales</taxon>
        <taxon>Microstromatales incertae sedis</taxon>
        <taxon>Jaminaea</taxon>
    </lineage>
</organism>
<dbReference type="OrthoDB" id="3197626at2759"/>
<feature type="compositionally biased region" description="Polar residues" evidence="1">
    <location>
        <begin position="553"/>
        <end position="562"/>
    </location>
</feature>
<keyword evidence="2" id="KW-0472">Membrane</keyword>
<dbReference type="RefSeq" id="XP_025364524.1">
    <property type="nucleotide sequence ID" value="XM_025507907.1"/>
</dbReference>
<feature type="transmembrane region" description="Helical" evidence="2">
    <location>
        <begin position="90"/>
        <end position="110"/>
    </location>
</feature>
<feature type="compositionally biased region" description="Low complexity" evidence="1">
    <location>
        <begin position="305"/>
        <end position="319"/>
    </location>
</feature>
<feature type="region of interest" description="Disordered" evidence="1">
    <location>
        <begin position="595"/>
        <end position="672"/>
    </location>
</feature>
<dbReference type="EMBL" id="KZ819662">
    <property type="protein sequence ID" value="PWN29912.1"/>
    <property type="molecule type" value="Genomic_DNA"/>
</dbReference>
<keyword evidence="2" id="KW-1133">Transmembrane helix</keyword>
<dbReference type="AlphaFoldDB" id="A0A316UXH2"/>
<feature type="compositionally biased region" description="Basic and acidic residues" evidence="1">
    <location>
        <begin position="290"/>
        <end position="304"/>
    </location>
</feature>
<feature type="region of interest" description="Disordered" evidence="1">
    <location>
        <begin position="433"/>
        <end position="525"/>
    </location>
</feature>
<accession>A0A316UXH2</accession>
<keyword evidence="2" id="KW-0812">Transmembrane</keyword>
<evidence type="ECO:0000256" key="1">
    <source>
        <dbReference type="SAM" id="MobiDB-lite"/>
    </source>
</evidence>
<sequence>MPSPARAKDWTSSEELNYELQIYQGMVYSLVGIQFWEHMLTFEFEIAIFTGRAKWRHGMLAYLIIRYSTWAALIPMAININSTRPIRCEASLIALLIPFSLSTMTTSLMFVVRCIAVWEKNAFVICLLVPLWATEAALLLSSPARIHSTWTGHLCLTFFTRPMWEYNLAYLFVEIVDIFTFILTAWRLRTIKNVGIGRILFQQSVAYVFVATVLNTVCLALFYLALNPLMGYICTPMAMTLSGILACRAFRDLQRSTHKPERSFDGPDLNNSAWPPLSPDDEESAPVESEPQKHERGYSKELKHTATSTKHAHHSSGASMTAFRSGCGSHEYSRRRATPHQTLAERGRQLGQRDKEDWLSKSGLGGRIFDEQCSIFASQRPYSPSFLNMGDTQRSLGESHHSDTEPLRNDQYAAAVAAGDHHQMPTTLPLALKSSRSAVSTHTTSAATMTSPTRSHSHAQSNHGLAATPSNSSTLCAPPNAIRNKPSSHRLRDLETARHARESDEQPRRSHSYSCQYREPDSPFTASSIEAASPEAIVSAVTQYLPPAGYSDSYHSPASSTRSGGIGNGGRARAISQGDGGIHDYLSHVSQFLVPPRSGAARGNDAQGHAHRHHRVDEQRYQQSTPSPDARDGQHQHQQSGQSHPHQQQPRHGRGAVPYGQSINQGMLLWNR</sequence>
<protein>
    <submittedName>
        <fullName evidence="3">Uncharacterized protein</fullName>
    </submittedName>
</protein>
<evidence type="ECO:0000313" key="3">
    <source>
        <dbReference type="EMBL" id="PWN29912.1"/>
    </source>
</evidence>
<feature type="transmembrane region" description="Helical" evidence="2">
    <location>
        <begin position="122"/>
        <end position="140"/>
    </location>
</feature>
<feature type="transmembrane region" description="Helical" evidence="2">
    <location>
        <begin position="59"/>
        <end position="78"/>
    </location>
</feature>
<feature type="region of interest" description="Disordered" evidence="1">
    <location>
        <begin position="551"/>
        <end position="575"/>
    </location>
</feature>
<feature type="compositionally biased region" description="Low complexity" evidence="1">
    <location>
        <begin position="636"/>
        <end position="648"/>
    </location>
</feature>